<accession>A0A662D3C8</accession>
<organism evidence="1 2">
    <name type="scientific">Aerophobetes bacterium</name>
    <dbReference type="NCBI Taxonomy" id="2030807"/>
    <lineage>
        <taxon>Bacteria</taxon>
        <taxon>Candidatus Aerophobota</taxon>
    </lineage>
</organism>
<sequence length="95" mass="10757">MSNQVQKKDIKVKITDDVLKGVYANQMNVINTREEFILDFVNIFPPGGIVNARIIISPGHLKRIVKTLAIALERYEEKFGEIVEAPEPKGEHVIQ</sequence>
<dbReference type="Pfam" id="PF11950">
    <property type="entry name" value="DUF3467"/>
    <property type="match status" value="1"/>
</dbReference>
<name>A0A662D3C8_UNCAE</name>
<dbReference type="AlphaFoldDB" id="A0A662D3C8"/>
<protein>
    <submittedName>
        <fullName evidence="1">DUF3467 domain-containing protein</fullName>
    </submittedName>
</protein>
<proteinExistence type="predicted"/>
<evidence type="ECO:0000313" key="1">
    <source>
        <dbReference type="EMBL" id="RLE09621.1"/>
    </source>
</evidence>
<comment type="caution">
    <text evidence="1">The sequence shown here is derived from an EMBL/GenBank/DDBJ whole genome shotgun (WGS) entry which is preliminary data.</text>
</comment>
<reference evidence="1 2" key="1">
    <citation type="submission" date="2018-06" db="EMBL/GenBank/DDBJ databases">
        <title>Extensive metabolic versatility and redundancy in microbially diverse, dynamic hydrothermal sediments.</title>
        <authorList>
            <person name="Dombrowski N."/>
            <person name="Teske A."/>
            <person name="Baker B.J."/>
        </authorList>
    </citation>
    <scope>NUCLEOTIDE SEQUENCE [LARGE SCALE GENOMIC DNA]</scope>
    <source>
        <strain evidence="1">B3_G15</strain>
    </source>
</reference>
<dbReference type="Proteomes" id="UP000280417">
    <property type="component" value="Unassembled WGS sequence"/>
</dbReference>
<dbReference type="InterPro" id="IPR021857">
    <property type="entry name" value="DUF3467"/>
</dbReference>
<evidence type="ECO:0000313" key="2">
    <source>
        <dbReference type="Proteomes" id="UP000280417"/>
    </source>
</evidence>
<gene>
    <name evidence="1" type="ORF">DRJ04_09750</name>
</gene>
<dbReference type="EMBL" id="QMQA01000358">
    <property type="protein sequence ID" value="RLE09621.1"/>
    <property type="molecule type" value="Genomic_DNA"/>
</dbReference>